<accession>A0A1B3Z894</accession>
<evidence type="ECO:0000313" key="1">
    <source>
        <dbReference type="EMBL" id="AOH83642.1"/>
    </source>
</evidence>
<sequence>MLHAPITAHAPARPQAAPAPLTPNAYLKLRRAAAGLTIAQVAEIIAPRQADRSEATAFVALVEADGVIALKETTLELLQTAYPFDPDVYRQLSAEPVERHPRICRGCGCTTYDPCVSDGQCCGWASDSSCDRCAGDATLGRGTRA</sequence>
<dbReference type="STRING" id="1560345.AWL63_06295"/>
<dbReference type="KEGG" id="span:AWL63_06295"/>
<keyword evidence="2" id="KW-1185">Reference proteome</keyword>
<dbReference type="Proteomes" id="UP000094256">
    <property type="component" value="Chromosome"/>
</dbReference>
<proteinExistence type="predicted"/>
<dbReference type="OrthoDB" id="7503969at2"/>
<name>A0A1B3Z894_9SPHN</name>
<dbReference type="RefSeq" id="WP_069204212.1">
    <property type="nucleotide sequence ID" value="NZ_CP014168.1"/>
</dbReference>
<gene>
    <name evidence="1" type="ORF">AWL63_06295</name>
</gene>
<protein>
    <submittedName>
        <fullName evidence="1">Uncharacterized protein</fullName>
    </submittedName>
</protein>
<evidence type="ECO:0000313" key="2">
    <source>
        <dbReference type="Proteomes" id="UP000094256"/>
    </source>
</evidence>
<organism evidence="1 2">
    <name type="scientific">Sphingomonas panacis</name>
    <dbReference type="NCBI Taxonomy" id="1560345"/>
    <lineage>
        <taxon>Bacteria</taxon>
        <taxon>Pseudomonadati</taxon>
        <taxon>Pseudomonadota</taxon>
        <taxon>Alphaproteobacteria</taxon>
        <taxon>Sphingomonadales</taxon>
        <taxon>Sphingomonadaceae</taxon>
        <taxon>Sphingomonas</taxon>
    </lineage>
</organism>
<reference evidence="1 2" key="1">
    <citation type="submission" date="2016-01" db="EMBL/GenBank/DDBJ databases">
        <title>Complete genome and mega plasmid sequence of Sphingomonas panacis DCY99 elicits systemic resistance in rice to Xanthomonas oryzae.</title>
        <authorList>
            <person name="Kim Y.J."/>
            <person name="Yang D.C."/>
            <person name="Sing P."/>
        </authorList>
    </citation>
    <scope>NUCLEOTIDE SEQUENCE [LARGE SCALE GENOMIC DNA]</scope>
    <source>
        <strain evidence="1 2">DCY99</strain>
    </source>
</reference>
<dbReference type="EMBL" id="CP014168">
    <property type="protein sequence ID" value="AOH83642.1"/>
    <property type="molecule type" value="Genomic_DNA"/>
</dbReference>
<dbReference type="AlphaFoldDB" id="A0A1B3Z894"/>